<keyword evidence="11" id="KW-0325">Glycoprotein</keyword>
<evidence type="ECO:0000256" key="8">
    <source>
        <dbReference type="ARBA" id="ARBA00022989"/>
    </source>
</evidence>
<evidence type="ECO:0000256" key="10">
    <source>
        <dbReference type="ARBA" id="ARBA00023170"/>
    </source>
</evidence>
<keyword evidence="9" id="KW-0472">Membrane</keyword>
<dbReference type="FunFam" id="3.80.10.10:FF:000275">
    <property type="entry name" value="Leucine-rich repeat receptor-like protein kinase"/>
    <property type="match status" value="1"/>
</dbReference>
<evidence type="ECO:0008006" key="17">
    <source>
        <dbReference type="Google" id="ProtNLM"/>
    </source>
</evidence>
<evidence type="ECO:0000259" key="14">
    <source>
        <dbReference type="Pfam" id="PF23598"/>
    </source>
</evidence>
<dbReference type="Pfam" id="PF08263">
    <property type="entry name" value="LRRNT_2"/>
    <property type="match status" value="1"/>
</dbReference>
<evidence type="ECO:0000256" key="12">
    <source>
        <dbReference type="SAM" id="SignalP"/>
    </source>
</evidence>
<evidence type="ECO:0000256" key="2">
    <source>
        <dbReference type="ARBA" id="ARBA00009592"/>
    </source>
</evidence>
<feature type="domain" description="Disease resistance R13L4/SHOC-2-like LRR" evidence="14">
    <location>
        <begin position="173"/>
        <end position="407"/>
    </location>
</feature>
<dbReference type="Gene3D" id="3.80.10.10">
    <property type="entry name" value="Ribonuclease Inhibitor"/>
    <property type="match status" value="3"/>
</dbReference>
<dbReference type="SMART" id="SM00369">
    <property type="entry name" value="LRR_TYP"/>
    <property type="match status" value="5"/>
</dbReference>
<keyword evidence="7" id="KW-0677">Repeat</keyword>
<evidence type="ECO:0000256" key="6">
    <source>
        <dbReference type="ARBA" id="ARBA00022729"/>
    </source>
</evidence>
<comment type="subcellular location">
    <subcellularLocation>
        <location evidence="1">Cell membrane</location>
        <topology evidence="1">Single-pass type I membrane protein</topology>
    </subcellularLocation>
</comment>
<keyword evidence="8" id="KW-1133">Transmembrane helix</keyword>
<dbReference type="InterPro" id="IPR046956">
    <property type="entry name" value="RLP23-like"/>
</dbReference>
<dbReference type="InterPro" id="IPR003591">
    <property type="entry name" value="Leu-rich_rpt_typical-subtyp"/>
</dbReference>
<dbReference type="Pfam" id="PF23598">
    <property type="entry name" value="LRR_14"/>
    <property type="match status" value="1"/>
</dbReference>
<protein>
    <recommendedName>
        <fullName evidence="17">Leucine-rich repeat-containing N-terminal plant-type domain-containing protein</fullName>
    </recommendedName>
</protein>
<gene>
    <name evidence="15" type="ORF">RIF29_13202</name>
</gene>
<dbReference type="AlphaFoldDB" id="A0AAN9IPA7"/>
<evidence type="ECO:0000256" key="11">
    <source>
        <dbReference type="ARBA" id="ARBA00023180"/>
    </source>
</evidence>
<evidence type="ECO:0000256" key="3">
    <source>
        <dbReference type="ARBA" id="ARBA00022475"/>
    </source>
</evidence>
<dbReference type="InterPro" id="IPR055414">
    <property type="entry name" value="LRR_R13L4/SHOC2-like"/>
</dbReference>
<evidence type="ECO:0000256" key="4">
    <source>
        <dbReference type="ARBA" id="ARBA00022614"/>
    </source>
</evidence>
<feature type="domain" description="Leucine-rich repeat-containing N-terminal plant-type" evidence="13">
    <location>
        <begin position="37"/>
        <end position="78"/>
    </location>
</feature>
<evidence type="ECO:0000256" key="9">
    <source>
        <dbReference type="ARBA" id="ARBA00023136"/>
    </source>
</evidence>
<dbReference type="Proteomes" id="UP001372338">
    <property type="component" value="Unassembled WGS sequence"/>
</dbReference>
<keyword evidence="3" id="KW-1003">Cell membrane</keyword>
<dbReference type="Pfam" id="PF13855">
    <property type="entry name" value="LRR_8"/>
    <property type="match status" value="1"/>
</dbReference>
<evidence type="ECO:0000256" key="7">
    <source>
        <dbReference type="ARBA" id="ARBA00022737"/>
    </source>
</evidence>
<keyword evidence="6 12" id="KW-0732">Signal</keyword>
<comment type="similarity">
    <text evidence="2">Belongs to the RLP family.</text>
</comment>
<keyword evidence="5" id="KW-0812">Transmembrane</keyword>
<dbReference type="SUPFAM" id="SSF52058">
    <property type="entry name" value="L domain-like"/>
    <property type="match status" value="2"/>
</dbReference>
<dbReference type="GO" id="GO:0005886">
    <property type="term" value="C:plasma membrane"/>
    <property type="evidence" value="ECO:0007669"/>
    <property type="project" value="UniProtKB-SubCell"/>
</dbReference>
<dbReference type="PRINTS" id="PR00019">
    <property type="entry name" value="LEURICHRPT"/>
</dbReference>
<keyword evidence="4" id="KW-0433">Leucine-rich repeat</keyword>
<dbReference type="PROSITE" id="PS51450">
    <property type="entry name" value="LRR"/>
    <property type="match status" value="2"/>
</dbReference>
<feature type="signal peptide" evidence="12">
    <location>
        <begin position="1"/>
        <end position="30"/>
    </location>
</feature>
<name>A0AAN9IPA7_CROPI</name>
<accession>A0AAN9IPA7</accession>
<dbReference type="InterPro" id="IPR001611">
    <property type="entry name" value="Leu-rich_rpt"/>
</dbReference>
<dbReference type="InterPro" id="IPR013210">
    <property type="entry name" value="LRR_N_plant-typ"/>
</dbReference>
<dbReference type="FunFam" id="3.80.10.10:FF:000041">
    <property type="entry name" value="LRR receptor-like serine/threonine-protein kinase ERECTA"/>
    <property type="match status" value="1"/>
</dbReference>
<evidence type="ECO:0000313" key="15">
    <source>
        <dbReference type="EMBL" id="KAK7283588.1"/>
    </source>
</evidence>
<sequence length="506" mass="56623">MIIMMNPVWFNFMQAMLIVLLMLHVDLVCAEKVRCIDSERQALLHFKAGLVDNKGMLSTWGAEDDKRECCQWKGVGCSNQTSHVEILDIGRCFLGGKIHASSLMELQHLKYLNLSLNHYEDTHMPYFFGSLRNLRYLDMSYSNLGGKIPSQFGSLSQLQYLNLHGNNLEGSIPYQLGNLSKLRYLDLGWNRFEGKLPSQLGNLSKLQYLDLSSNALEGTLPPQLGNLSSLKKLFLGYNVALKFDNENNIGGQWLSNLTSLNHVDLSGIPNLNNSHSWLQMIARLPKLTELILYDCSLSDKFILSVGLSKFKFSTSLAVLDLSWNTFSSSIIFQWLSNVSSNLVELDLSHNLLEGPIPNDFGTALASLMKLDLSYNRVKGEAMNSIMNMCALQSLSVHDSNLTEDLSIIFQHLSAGCVRYSLQDLDLSNNQITGTLPDLSTFLSLKTLDLQENRLKGKIPETILLPSQFESLNVNSNSLEGGIPKSFGNTCTLRSLNLFNNSLNEQM</sequence>
<feature type="chain" id="PRO_5042955336" description="Leucine-rich repeat-containing N-terminal plant-type domain-containing protein" evidence="12">
    <location>
        <begin position="31"/>
        <end position="506"/>
    </location>
</feature>
<dbReference type="PANTHER" id="PTHR48063">
    <property type="entry name" value="LRR RECEPTOR-LIKE KINASE"/>
    <property type="match status" value="1"/>
</dbReference>
<proteinExistence type="inferred from homology"/>
<keyword evidence="10" id="KW-0675">Receptor</keyword>
<dbReference type="PANTHER" id="PTHR48063:SF98">
    <property type="entry name" value="LRR RECEPTOR-LIKE SERINE_THREONINE-PROTEIN KINASE FLS2"/>
    <property type="match status" value="1"/>
</dbReference>
<evidence type="ECO:0000256" key="1">
    <source>
        <dbReference type="ARBA" id="ARBA00004251"/>
    </source>
</evidence>
<dbReference type="EMBL" id="JAYWIO010000002">
    <property type="protein sequence ID" value="KAK7283588.1"/>
    <property type="molecule type" value="Genomic_DNA"/>
</dbReference>
<evidence type="ECO:0000259" key="13">
    <source>
        <dbReference type="Pfam" id="PF08263"/>
    </source>
</evidence>
<reference evidence="15 16" key="1">
    <citation type="submission" date="2024-01" db="EMBL/GenBank/DDBJ databases">
        <title>The genomes of 5 underutilized Papilionoideae crops provide insights into root nodulation and disease resistanc.</title>
        <authorList>
            <person name="Yuan L."/>
        </authorList>
    </citation>
    <scope>NUCLEOTIDE SEQUENCE [LARGE SCALE GENOMIC DNA]</scope>
    <source>
        <strain evidence="15">ZHUSHIDOU_FW_LH</strain>
        <tissue evidence="15">Leaf</tissue>
    </source>
</reference>
<organism evidence="15 16">
    <name type="scientific">Crotalaria pallida</name>
    <name type="common">Smooth rattlebox</name>
    <name type="synonym">Crotalaria striata</name>
    <dbReference type="NCBI Taxonomy" id="3830"/>
    <lineage>
        <taxon>Eukaryota</taxon>
        <taxon>Viridiplantae</taxon>
        <taxon>Streptophyta</taxon>
        <taxon>Embryophyta</taxon>
        <taxon>Tracheophyta</taxon>
        <taxon>Spermatophyta</taxon>
        <taxon>Magnoliopsida</taxon>
        <taxon>eudicotyledons</taxon>
        <taxon>Gunneridae</taxon>
        <taxon>Pentapetalae</taxon>
        <taxon>rosids</taxon>
        <taxon>fabids</taxon>
        <taxon>Fabales</taxon>
        <taxon>Fabaceae</taxon>
        <taxon>Papilionoideae</taxon>
        <taxon>50 kb inversion clade</taxon>
        <taxon>genistoids sensu lato</taxon>
        <taxon>core genistoids</taxon>
        <taxon>Crotalarieae</taxon>
        <taxon>Crotalaria</taxon>
    </lineage>
</organism>
<evidence type="ECO:0000256" key="5">
    <source>
        <dbReference type="ARBA" id="ARBA00022692"/>
    </source>
</evidence>
<keyword evidence="16" id="KW-1185">Reference proteome</keyword>
<dbReference type="Pfam" id="PF00560">
    <property type="entry name" value="LRR_1"/>
    <property type="match status" value="3"/>
</dbReference>
<comment type="caution">
    <text evidence="15">The sequence shown here is derived from an EMBL/GenBank/DDBJ whole genome shotgun (WGS) entry which is preliminary data.</text>
</comment>
<dbReference type="InterPro" id="IPR032675">
    <property type="entry name" value="LRR_dom_sf"/>
</dbReference>
<evidence type="ECO:0000313" key="16">
    <source>
        <dbReference type="Proteomes" id="UP001372338"/>
    </source>
</evidence>